<gene>
    <name evidence="5" type="ORF">NLU13_5567</name>
</gene>
<comment type="caution">
    <text evidence="5">The sequence shown here is derived from an EMBL/GenBank/DDBJ whole genome shotgun (WGS) entry which is preliminary data.</text>
</comment>
<dbReference type="Pfam" id="PF06766">
    <property type="entry name" value="Hydrophobin_2"/>
    <property type="match status" value="1"/>
</dbReference>
<evidence type="ECO:0000313" key="6">
    <source>
        <dbReference type="Proteomes" id="UP001175261"/>
    </source>
</evidence>
<dbReference type="InterPro" id="IPR010636">
    <property type="entry name" value="Class_II_hydrophobin"/>
</dbReference>
<dbReference type="Gene3D" id="3.20.120.10">
    <property type="entry name" value="Hydrophobin"/>
    <property type="match status" value="1"/>
</dbReference>
<dbReference type="InterPro" id="IPR036686">
    <property type="entry name" value="Class_II_Hydrophobin_sf"/>
</dbReference>
<sequence length="104" mass="10118">MKFSLAVLLFGATALAIPTGGGSGGDGGDGGSGTGYQPCTSTLFSNAQCCSTDVLGVVGLDCANPSKTPTSKASFTADCATVGQQALCCVLPVANQAVLCQPPV</sequence>
<organism evidence="5 6">
    <name type="scientific">Sarocladium strictum</name>
    <name type="common">Black bundle disease fungus</name>
    <name type="synonym">Acremonium strictum</name>
    <dbReference type="NCBI Taxonomy" id="5046"/>
    <lineage>
        <taxon>Eukaryota</taxon>
        <taxon>Fungi</taxon>
        <taxon>Dikarya</taxon>
        <taxon>Ascomycota</taxon>
        <taxon>Pezizomycotina</taxon>
        <taxon>Sordariomycetes</taxon>
        <taxon>Hypocreomycetidae</taxon>
        <taxon>Hypocreales</taxon>
        <taxon>Sarocladiaceae</taxon>
        <taxon>Sarocladium</taxon>
    </lineage>
</organism>
<keyword evidence="6" id="KW-1185">Reference proteome</keyword>
<evidence type="ECO:0008006" key="7">
    <source>
        <dbReference type="Google" id="ProtNLM"/>
    </source>
</evidence>
<proteinExistence type="inferred from homology"/>
<evidence type="ECO:0000256" key="2">
    <source>
        <dbReference type="ARBA" id="ARBA00009576"/>
    </source>
</evidence>
<name>A0AA39GHW5_SARSR</name>
<comment type="subcellular location">
    <subcellularLocation>
        <location evidence="1">Cell envelope</location>
    </subcellularLocation>
</comment>
<dbReference type="GO" id="GO:0005576">
    <property type="term" value="C:extracellular region"/>
    <property type="evidence" value="ECO:0007669"/>
    <property type="project" value="InterPro"/>
</dbReference>
<keyword evidence="4" id="KW-0732">Signal</keyword>
<dbReference type="EMBL" id="JAPDFR010000004">
    <property type="protein sequence ID" value="KAK0387254.1"/>
    <property type="molecule type" value="Genomic_DNA"/>
</dbReference>
<dbReference type="SUPFAM" id="SSF101751">
    <property type="entry name" value="Hydrophobin II, HfbII"/>
    <property type="match status" value="1"/>
</dbReference>
<dbReference type="PANTHER" id="PTHR42341">
    <property type="entry name" value="HYDROPHOBIN"/>
    <property type="match status" value="1"/>
</dbReference>
<keyword evidence="3" id="KW-1015">Disulfide bond</keyword>
<feature type="chain" id="PRO_5041386238" description="Hydrophobin" evidence="4">
    <location>
        <begin position="17"/>
        <end position="104"/>
    </location>
</feature>
<evidence type="ECO:0000256" key="4">
    <source>
        <dbReference type="SAM" id="SignalP"/>
    </source>
</evidence>
<dbReference type="CDD" id="cd23508">
    <property type="entry name" value="hydrophobin_II"/>
    <property type="match status" value="1"/>
</dbReference>
<comment type="similarity">
    <text evidence="2">Belongs to the cerato-ulmin hydrophobin family.</text>
</comment>
<protein>
    <recommendedName>
        <fullName evidence="7">Hydrophobin</fullName>
    </recommendedName>
</protein>
<dbReference type="Proteomes" id="UP001175261">
    <property type="component" value="Unassembled WGS sequence"/>
</dbReference>
<reference evidence="5" key="1">
    <citation type="submission" date="2022-10" db="EMBL/GenBank/DDBJ databases">
        <title>Determination and structural analysis of whole genome sequence of Sarocladium strictum F4-1.</title>
        <authorList>
            <person name="Hu L."/>
            <person name="Jiang Y."/>
        </authorList>
    </citation>
    <scope>NUCLEOTIDE SEQUENCE</scope>
    <source>
        <strain evidence="5">F4-1</strain>
    </source>
</reference>
<dbReference type="PANTHER" id="PTHR42341:SF1">
    <property type="entry name" value="HYDROPHOBIN"/>
    <property type="match status" value="1"/>
</dbReference>
<accession>A0AA39GHW5</accession>
<evidence type="ECO:0000313" key="5">
    <source>
        <dbReference type="EMBL" id="KAK0387254.1"/>
    </source>
</evidence>
<dbReference type="AlphaFoldDB" id="A0AA39GHW5"/>
<evidence type="ECO:0000256" key="1">
    <source>
        <dbReference type="ARBA" id="ARBA00004196"/>
    </source>
</evidence>
<feature type="signal peptide" evidence="4">
    <location>
        <begin position="1"/>
        <end position="16"/>
    </location>
</feature>
<evidence type="ECO:0000256" key="3">
    <source>
        <dbReference type="ARBA" id="ARBA00023157"/>
    </source>
</evidence>